<evidence type="ECO:0000256" key="1">
    <source>
        <dbReference type="ARBA" id="ARBA00004141"/>
    </source>
</evidence>
<dbReference type="RefSeq" id="WP_179775253.1">
    <property type="nucleotide sequence ID" value="NZ_JACCFK010000001.1"/>
</dbReference>
<accession>A0A853B9A5</accession>
<dbReference type="InterPro" id="IPR038354">
    <property type="entry name" value="VKOR_sf"/>
</dbReference>
<sequence length="205" mass="22081">MTTTVTAPETATTRGTRHDRGLAWTYLVGGALGLAAAIALTLEELAKLADPAYVPSCSLNPVISCGSVMDSTQAAAFGFPNSLLGVAAFAVVVTTGVAMLAGFSPPAWYRWGMQAGAAFGVVFVHWLIHASLYEIHALCPYCLVVWLVTIPLFFYTTVDNLRRVPATRRAGAALGRLHTAIIVFWYVVIAALVLQSFWDYWITLV</sequence>
<feature type="transmembrane region" description="Helical" evidence="10">
    <location>
        <begin position="83"/>
        <end position="104"/>
    </location>
</feature>
<gene>
    <name evidence="12" type="ORF">HNR02_004677</name>
</gene>
<keyword evidence="9" id="KW-0676">Redox-active center</keyword>
<feature type="transmembrane region" description="Helical" evidence="10">
    <location>
        <begin position="111"/>
        <end position="129"/>
    </location>
</feature>
<dbReference type="Proteomes" id="UP000549616">
    <property type="component" value="Unassembled WGS sequence"/>
</dbReference>
<comment type="caution">
    <text evidence="12">The sequence shown here is derived from an EMBL/GenBank/DDBJ whole genome shotgun (WGS) entry which is preliminary data.</text>
</comment>
<keyword evidence="13" id="KW-1185">Reference proteome</keyword>
<evidence type="ECO:0000256" key="4">
    <source>
        <dbReference type="ARBA" id="ARBA00022719"/>
    </source>
</evidence>
<dbReference type="GO" id="GO:0048038">
    <property type="term" value="F:quinone binding"/>
    <property type="evidence" value="ECO:0007669"/>
    <property type="project" value="UniProtKB-KW"/>
</dbReference>
<evidence type="ECO:0000256" key="9">
    <source>
        <dbReference type="ARBA" id="ARBA00023284"/>
    </source>
</evidence>
<dbReference type="SMART" id="SM00756">
    <property type="entry name" value="VKc"/>
    <property type="match status" value="1"/>
</dbReference>
<feature type="domain" description="Vitamin K epoxide reductase" evidence="11">
    <location>
        <begin position="19"/>
        <end position="160"/>
    </location>
</feature>
<feature type="transmembrane region" description="Helical" evidence="10">
    <location>
        <begin position="177"/>
        <end position="198"/>
    </location>
</feature>
<keyword evidence="3 10" id="KW-0812">Transmembrane</keyword>
<dbReference type="InterPro" id="IPR012932">
    <property type="entry name" value="VKOR"/>
</dbReference>
<evidence type="ECO:0000256" key="7">
    <source>
        <dbReference type="ARBA" id="ARBA00023136"/>
    </source>
</evidence>
<evidence type="ECO:0000256" key="10">
    <source>
        <dbReference type="SAM" id="Phobius"/>
    </source>
</evidence>
<feature type="transmembrane region" description="Helical" evidence="10">
    <location>
        <begin position="21"/>
        <end position="42"/>
    </location>
</feature>
<protein>
    <submittedName>
        <fullName evidence="12">Putative membrane protein</fullName>
    </submittedName>
</protein>
<evidence type="ECO:0000256" key="5">
    <source>
        <dbReference type="ARBA" id="ARBA00022989"/>
    </source>
</evidence>
<evidence type="ECO:0000256" key="8">
    <source>
        <dbReference type="ARBA" id="ARBA00023157"/>
    </source>
</evidence>
<dbReference type="AlphaFoldDB" id="A0A853B9A5"/>
<dbReference type="Pfam" id="PF07884">
    <property type="entry name" value="VKOR"/>
    <property type="match status" value="1"/>
</dbReference>
<evidence type="ECO:0000259" key="11">
    <source>
        <dbReference type="SMART" id="SM00756"/>
    </source>
</evidence>
<reference evidence="12 13" key="1">
    <citation type="submission" date="2020-07" db="EMBL/GenBank/DDBJ databases">
        <title>Sequencing the genomes of 1000 actinobacteria strains.</title>
        <authorList>
            <person name="Klenk H.-P."/>
        </authorList>
    </citation>
    <scope>NUCLEOTIDE SEQUENCE [LARGE SCALE GENOMIC DNA]</scope>
    <source>
        <strain evidence="12 13">DSM 104006</strain>
    </source>
</reference>
<evidence type="ECO:0000256" key="3">
    <source>
        <dbReference type="ARBA" id="ARBA00022692"/>
    </source>
</evidence>
<keyword evidence="5 10" id="KW-1133">Transmembrane helix</keyword>
<keyword evidence="8" id="KW-1015">Disulfide bond</keyword>
<organism evidence="12 13">
    <name type="scientific">Amycolatopsis endophytica</name>
    <dbReference type="NCBI Taxonomy" id="860233"/>
    <lineage>
        <taxon>Bacteria</taxon>
        <taxon>Bacillati</taxon>
        <taxon>Actinomycetota</taxon>
        <taxon>Actinomycetes</taxon>
        <taxon>Pseudonocardiales</taxon>
        <taxon>Pseudonocardiaceae</taxon>
        <taxon>Amycolatopsis</taxon>
    </lineage>
</organism>
<dbReference type="EMBL" id="JACCFK010000001">
    <property type="protein sequence ID" value="NYI91354.1"/>
    <property type="molecule type" value="Genomic_DNA"/>
</dbReference>
<evidence type="ECO:0000313" key="12">
    <source>
        <dbReference type="EMBL" id="NYI91354.1"/>
    </source>
</evidence>
<comment type="subcellular location">
    <subcellularLocation>
        <location evidence="1">Membrane</location>
        <topology evidence="1">Multi-pass membrane protein</topology>
    </subcellularLocation>
</comment>
<dbReference type="GO" id="GO:0016020">
    <property type="term" value="C:membrane"/>
    <property type="evidence" value="ECO:0007669"/>
    <property type="project" value="UniProtKB-SubCell"/>
</dbReference>
<comment type="similarity">
    <text evidence="2">Belongs to the VKOR family.</text>
</comment>
<evidence type="ECO:0000256" key="2">
    <source>
        <dbReference type="ARBA" id="ARBA00006214"/>
    </source>
</evidence>
<keyword evidence="4" id="KW-0874">Quinone</keyword>
<name>A0A853B9A5_9PSEU</name>
<feature type="transmembrane region" description="Helical" evidence="10">
    <location>
        <begin position="135"/>
        <end position="156"/>
    </location>
</feature>
<dbReference type="InterPro" id="IPR041714">
    <property type="entry name" value="VKOR_Actinobacteria"/>
</dbReference>
<dbReference type="CDD" id="cd12922">
    <property type="entry name" value="VKOR_5"/>
    <property type="match status" value="1"/>
</dbReference>
<keyword evidence="6" id="KW-0560">Oxidoreductase</keyword>
<evidence type="ECO:0000256" key="6">
    <source>
        <dbReference type="ARBA" id="ARBA00023002"/>
    </source>
</evidence>
<dbReference type="Gene3D" id="1.20.1440.130">
    <property type="entry name" value="VKOR domain"/>
    <property type="match status" value="1"/>
</dbReference>
<proteinExistence type="inferred from homology"/>
<keyword evidence="7 10" id="KW-0472">Membrane</keyword>
<evidence type="ECO:0000313" key="13">
    <source>
        <dbReference type="Proteomes" id="UP000549616"/>
    </source>
</evidence>
<dbReference type="GO" id="GO:0016491">
    <property type="term" value="F:oxidoreductase activity"/>
    <property type="evidence" value="ECO:0007669"/>
    <property type="project" value="UniProtKB-KW"/>
</dbReference>